<dbReference type="SUPFAM" id="SSF46894">
    <property type="entry name" value="C-terminal effector domain of the bipartite response regulators"/>
    <property type="match status" value="1"/>
</dbReference>
<dbReference type="Gene3D" id="1.10.10.10">
    <property type="entry name" value="Winged helix-like DNA-binding domain superfamily/Winged helix DNA-binding domain"/>
    <property type="match status" value="1"/>
</dbReference>
<dbReference type="Proteomes" id="UP001601976">
    <property type="component" value="Unassembled WGS sequence"/>
</dbReference>
<dbReference type="PANTHER" id="PTHR43214">
    <property type="entry name" value="TWO-COMPONENT RESPONSE REGULATOR"/>
    <property type="match status" value="1"/>
</dbReference>
<keyword evidence="4" id="KW-1185">Reference proteome</keyword>
<feature type="domain" description="HTH luxR-type" evidence="2">
    <location>
        <begin position="858"/>
        <end position="923"/>
    </location>
</feature>
<dbReference type="Pfam" id="PF13191">
    <property type="entry name" value="AAA_16"/>
    <property type="match status" value="1"/>
</dbReference>
<evidence type="ECO:0000259" key="2">
    <source>
        <dbReference type="PROSITE" id="PS50043"/>
    </source>
</evidence>
<evidence type="ECO:0000313" key="4">
    <source>
        <dbReference type="Proteomes" id="UP001601976"/>
    </source>
</evidence>
<gene>
    <name evidence="3" type="ORF">ACFYWW_25945</name>
</gene>
<keyword evidence="1" id="KW-0238">DNA-binding</keyword>
<dbReference type="SUPFAM" id="SSF52540">
    <property type="entry name" value="P-loop containing nucleoside triphosphate hydrolases"/>
    <property type="match status" value="1"/>
</dbReference>
<comment type="caution">
    <text evidence="3">The sequence shown here is derived from an EMBL/GenBank/DDBJ whole genome shotgun (WGS) entry which is preliminary data.</text>
</comment>
<dbReference type="InterPro" id="IPR041664">
    <property type="entry name" value="AAA_16"/>
</dbReference>
<dbReference type="PRINTS" id="PR00038">
    <property type="entry name" value="HTHLUXR"/>
</dbReference>
<dbReference type="InterPro" id="IPR000792">
    <property type="entry name" value="Tscrpt_reg_LuxR_C"/>
</dbReference>
<dbReference type="InterPro" id="IPR036388">
    <property type="entry name" value="WH-like_DNA-bd_sf"/>
</dbReference>
<dbReference type="Pfam" id="PF00196">
    <property type="entry name" value="GerE"/>
    <property type="match status" value="1"/>
</dbReference>
<proteinExistence type="predicted"/>
<name>A0ABW6RLV2_9ACTN</name>
<sequence length="925" mass="96352">MSSPLRLYGRRSELEAVAALSDRLRSGRGGALLFAAEPGFGRTALLGRAAGDFEAGPVLHTRAVPAESRLPYSGVHALLCAAGDLLSAAPAGILRSGLAPGGLLELLRGLAAGRPLLVCVDDAHLWDDRSRAALGFAARRPDALRAVGLLLSTTGHRSYDPDFAGVPVVHLGPLPDSAARDLLDELAGEGTDPAVREALLYEAGGNPALLEALVGRLSPDQLSGHAPLPRPLADGDALLRTVGGRLADLPPDTTFLLLLAAAAQEQTPEAGGADADLVLRAARNAGIDPAALDTAEAAGVARTDGDLIRFESPLLRRAVHAGAPSARRRAAHQLLANALAGDRQRFPRLLHRALAADGPAPRLAAELAAAAATADPWIPRLQRSLALARAAELTMDDDSVRMSRMTAAAEQARLAGHSHRARELLAAAREGTAHDAVRGRAELVTGALALGDGPAGDAYGALLVAAGLLGPYEPERALEARLGAMEAAWAAGDVPACVAALGGGKDPAPAGTAPYATLHVPPAAREEGASHDYRAGMLAALEARPGEAREALRRVLERAVSDDDPVRLLRAGAAALVLGDIRAACRVNARGLAVGRAQGLVALVPQLLEHLAYAELRAGRHARAGAHAREGLRAAHRAGRRNAAAHQHAILALVASVESDAAAVAGHVAAAMAIAGPHGLVQAATLAEWASARADLGRGRAVEAAARLGPLVRAGPRRGHFAVRMLAVPCFVEAAALAGRPDDARAAVAEFAAWAAHGGDPQAPALLARCRALLAGPEEADALYAHALARHELADGDFEWARTQLLYGKWLRRRRRPREARGRLRDALVAFERSEARTWVDQTRAELRATGDMAGGEPAGTLSCLTPQQLRIAHCVAEGATNREVALRLSVSPRTVDHHLRNVFALLGVRSRVELSRLVVRTDGN</sequence>
<dbReference type="CDD" id="cd06170">
    <property type="entry name" value="LuxR_C_like"/>
    <property type="match status" value="1"/>
</dbReference>
<protein>
    <submittedName>
        <fullName evidence="3">LuxR C-terminal-related transcriptional regulator</fullName>
    </submittedName>
</protein>
<dbReference type="InterPro" id="IPR027417">
    <property type="entry name" value="P-loop_NTPase"/>
</dbReference>
<dbReference type="EMBL" id="JBIAPK010000008">
    <property type="protein sequence ID" value="MFF3342132.1"/>
    <property type="molecule type" value="Genomic_DNA"/>
</dbReference>
<accession>A0ABW6RLV2</accession>
<dbReference type="RefSeq" id="WP_387897067.1">
    <property type="nucleotide sequence ID" value="NZ_JBIAPK010000008.1"/>
</dbReference>
<organism evidence="3 4">
    <name type="scientific">Streptomyces flavidovirens</name>
    <dbReference type="NCBI Taxonomy" id="67298"/>
    <lineage>
        <taxon>Bacteria</taxon>
        <taxon>Bacillati</taxon>
        <taxon>Actinomycetota</taxon>
        <taxon>Actinomycetes</taxon>
        <taxon>Kitasatosporales</taxon>
        <taxon>Streptomycetaceae</taxon>
        <taxon>Streptomyces</taxon>
    </lineage>
</organism>
<reference evidence="3 4" key="1">
    <citation type="submission" date="2024-10" db="EMBL/GenBank/DDBJ databases">
        <title>The Natural Products Discovery Center: Release of the First 8490 Sequenced Strains for Exploring Actinobacteria Biosynthetic Diversity.</title>
        <authorList>
            <person name="Kalkreuter E."/>
            <person name="Kautsar S.A."/>
            <person name="Yang D."/>
            <person name="Bader C.D."/>
            <person name="Teijaro C.N."/>
            <person name="Fluegel L."/>
            <person name="Davis C.M."/>
            <person name="Simpson J.R."/>
            <person name="Lauterbach L."/>
            <person name="Steele A.D."/>
            <person name="Gui C."/>
            <person name="Meng S."/>
            <person name="Li G."/>
            <person name="Viehrig K."/>
            <person name="Ye F."/>
            <person name="Su P."/>
            <person name="Kiefer A.F."/>
            <person name="Nichols A."/>
            <person name="Cepeda A.J."/>
            <person name="Yan W."/>
            <person name="Fan B."/>
            <person name="Jiang Y."/>
            <person name="Adhikari A."/>
            <person name="Zheng C.-J."/>
            <person name="Schuster L."/>
            <person name="Cowan T.M."/>
            <person name="Smanski M.J."/>
            <person name="Chevrette M.G."/>
            <person name="De Carvalho L.P.S."/>
            <person name="Shen B."/>
        </authorList>
    </citation>
    <scope>NUCLEOTIDE SEQUENCE [LARGE SCALE GENOMIC DNA]</scope>
    <source>
        <strain evidence="3 4">NPDC003029</strain>
    </source>
</reference>
<dbReference type="InterPro" id="IPR039420">
    <property type="entry name" value="WalR-like"/>
</dbReference>
<evidence type="ECO:0000256" key="1">
    <source>
        <dbReference type="ARBA" id="ARBA00023125"/>
    </source>
</evidence>
<dbReference type="SMART" id="SM00421">
    <property type="entry name" value="HTH_LUXR"/>
    <property type="match status" value="1"/>
</dbReference>
<evidence type="ECO:0000313" key="3">
    <source>
        <dbReference type="EMBL" id="MFF3342132.1"/>
    </source>
</evidence>
<dbReference type="PANTHER" id="PTHR43214:SF42">
    <property type="entry name" value="TRANSCRIPTIONAL REGULATORY PROTEIN DESR"/>
    <property type="match status" value="1"/>
</dbReference>
<dbReference type="InterPro" id="IPR016032">
    <property type="entry name" value="Sig_transdc_resp-reg_C-effctor"/>
</dbReference>
<dbReference type="PROSITE" id="PS50043">
    <property type="entry name" value="HTH_LUXR_2"/>
    <property type="match status" value="1"/>
</dbReference>